<dbReference type="AlphaFoldDB" id="A0A3N0BVS9"/>
<keyword evidence="3" id="KW-0255">Endonuclease</keyword>
<keyword evidence="1" id="KW-1133">Transmembrane helix</keyword>
<gene>
    <name evidence="3" type="ORF">D7003_11835</name>
</gene>
<evidence type="ECO:0000313" key="4">
    <source>
        <dbReference type="Proteomes" id="UP000273807"/>
    </source>
</evidence>
<dbReference type="OrthoDB" id="5196645at2"/>
<reference evidence="3 4" key="1">
    <citation type="submission" date="2018-10" db="EMBL/GenBank/DDBJ databases">
        <title>Genome sequencing of Arthrobacter oryzae TNB02.</title>
        <authorList>
            <person name="Cho Y.-J."/>
            <person name="Cho A."/>
            <person name="Kim O.-S."/>
        </authorList>
    </citation>
    <scope>NUCLEOTIDE SEQUENCE [LARGE SCALE GENOMIC DNA]</scope>
    <source>
        <strain evidence="3 4">TNB02</strain>
    </source>
</reference>
<keyword evidence="1" id="KW-0812">Transmembrane</keyword>
<dbReference type="Pfam" id="PF07510">
    <property type="entry name" value="GmrSD_C"/>
    <property type="match status" value="1"/>
</dbReference>
<evidence type="ECO:0000259" key="2">
    <source>
        <dbReference type="Pfam" id="PF07510"/>
    </source>
</evidence>
<dbReference type="InterPro" id="IPR011089">
    <property type="entry name" value="GmrSD_C"/>
</dbReference>
<dbReference type="EMBL" id="RBED01000104">
    <property type="protein sequence ID" value="RNL53819.1"/>
    <property type="molecule type" value="Genomic_DNA"/>
</dbReference>
<keyword evidence="1" id="KW-0472">Membrane</keyword>
<name>A0A3N0BVS9_9MICC</name>
<evidence type="ECO:0000256" key="1">
    <source>
        <dbReference type="SAM" id="Phobius"/>
    </source>
</evidence>
<dbReference type="GO" id="GO:0004519">
    <property type="term" value="F:endonuclease activity"/>
    <property type="evidence" value="ECO:0007669"/>
    <property type="project" value="UniProtKB-KW"/>
</dbReference>
<dbReference type="RefSeq" id="WP_123255648.1">
    <property type="nucleotide sequence ID" value="NZ_RBED01000104.1"/>
</dbReference>
<feature type="transmembrane region" description="Helical" evidence="1">
    <location>
        <begin position="20"/>
        <end position="38"/>
    </location>
</feature>
<evidence type="ECO:0000313" key="3">
    <source>
        <dbReference type="EMBL" id="RNL53819.1"/>
    </source>
</evidence>
<dbReference type="PANTHER" id="PTHR24094:SF15">
    <property type="entry name" value="AMP-DEPENDENT SYNTHETASE_LIGASE DOMAIN-CONTAINING PROTEIN-RELATED"/>
    <property type="match status" value="1"/>
</dbReference>
<protein>
    <submittedName>
        <fullName evidence="3">HNH endonuclease</fullName>
    </submittedName>
</protein>
<keyword evidence="3" id="KW-0540">Nuclease</keyword>
<dbReference type="PANTHER" id="PTHR24094">
    <property type="entry name" value="SECRETED PROTEIN"/>
    <property type="match status" value="1"/>
</dbReference>
<sequence length="272" mass="29438">MTTRWQEYRRARRRTRQAWLLLATAGLVLLAGLVWFFFAGQFAVSEPADTGPRTAPVLAPGWMKPVPAVRAVPPGTAASALDTLTVKGRAPRDNYDRGAFGEAWLDVDANGCDTRNDILRRDLTDPLFSAGSRCEVAAGAFQEPYTGRVIVFRRGAASSKAVQIDHVVALGDAWQKGAQQLTARQRQHLANDPLNLIAADGPANQDKGAADAATWLPPNKAFRCHYVARQISVKVAYRLWITQAEKAAMQRVLGSCPGQQTILPAGIPPATG</sequence>
<proteinExistence type="predicted"/>
<accession>A0A3N0BVS9</accession>
<feature type="domain" description="GmrSD restriction endonucleases C-terminal" evidence="2">
    <location>
        <begin position="113"/>
        <end position="251"/>
    </location>
</feature>
<organism evidence="3 4">
    <name type="scientific">Arthrobacter oryzae</name>
    <dbReference type="NCBI Taxonomy" id="409290"/>
    <lineage>
        <taxon>Bacteria</taxon>
        <taxon>Bacillati</taxon>
        <taxon>Actinomycetota</taxon>
        <taxon>Actinomycetes</taxon>
        <taxon>Micrococcales</taxon>
        <taxon>Micrococcaceae</taxon>
        <taxon>Arthrobacter</taxon>
    </lineage>
</organism>
<keyword evidence="3" id="KW-0378">Hydrolase</keyword>
<keyword evidence="4" id="KW-1185">Reference proteome</keyword>
<dbReference type="Proteomes" id="UP000273807">
    <property type="component" value="Unassembled WGS sequence"/>
</dbReference>
<comment type="caution">
    <text evidence="3">The sequence shown here is derived from an EMBL/GenBank/DDBJ whole genome shotgun (WGS) entry which is preliminary data.</text>
</comment>